<protein>
    <submittedName>
        <fullName evidence="2">Uncharacterized protein</fullName>
    </submittedName>
</protein>
<dbReference type="Proteomes" id="UP000054477">
    <property type="component" value="Unassembled WGS sequence"/>
</dbReference>
<feature type="region of interest" description="Disordered" evidence="1">
    <location>
        <begin position="34"/>
        <end position="97"/>
    </location>
</feature>
<accession>A0A0C9WM20</accession>
<feature type="region of interest" description="Disordered" evidence="1">
    <location>
        <begin position="344"/>
        <end position="367"/>
    </location>
</feature>
<name>A0A0C9WM20_9AGAR</name>
<dbReference type="OrthoDB" id="2803783at2759"/>
<feature type="compositionally biased region" description="Polar residues" evidence="1">
    <location>
        <begin position="41"/>
        <end position="65"/>
    </location>
</feature>
<proteinExistence type="predicted"/>
<keyword evidence="3" id="KW-1185">Reference proteome</keyword>
<feature type="region of interest" description="Disordered" evidence="1">
    <location>
        <begin position="113"/>
        <end position="180"/>
    </location>
</feature>
<feature type="compositionally biased region" description="Polar residues" evidence="1">
    <location>
        <begin position="113"/>
        <end position="122"/>
    </location>
</feature>
<reference evidence="2 3" key="1">
    <citation type="submission" date="2014-04" db="EMBL/GenBank/DDBJ databases">
        <authorList>
            <consortium name="DOE Joint Genome Institute"/>
            <person name="Kuo A."/>
            <person name="Kohler A."/>
            <person name="Nagy L.G."/>
            <person name="Floudas D."/>
            <person name="Copeland A."/>
            <person name="Barry K.W."/>
            <person name="Cichocki N."/>
            <person name="Veneault-Fourrey C."/>
            <person name="LaButti K."/>
            <person name="Lindquist E.A."/>
            <person name="Lipzen A."/>
            <person name="Lundell T."/>
            <person name="Morin E."/>
            <person name="Murat C."/>
            <person name="Sun H."/>
            <person name="Tunlid A."/>
            <person name="Henrissat B."/>
            <person name="Grigoriev I.V."/>
            <person name="Hibbett D.S."/>
            <person name="Martin F."/>
            <person name="Nordberg H.P."/>
            <person name="Cantor M.N."/>
            <person name="Hua S.X."/>
        </authorList>
    </citation>
    <scope>NUCLEOTIDE SEQUENCE [LARGE SCALE GENOMIC DNA]</scope>
    <source>
        <strain evidence="2 3">LaAM-08-1</strain>
    </source>
</reference>
<evidence type="ECO:0000313" key="2">
    <source>
        <dbReference type="EMBL" id="KIJ90795.1"/>
    </source>
</evidence>
<dbReference type="STRING" id="1095629.A0A0C9WM20"/>
<dbReference type="HOGENOM" id="CLU_817741_0_0_1"/>
<feature type="compositionally biased region" description="Low complexity" evidence="1">
    <location>
        <begin position="134"/>
        <end position="166"/>
    </location>
</feature>
<sequence>MDHEDYEDFLGQEAYEDHVMNPFDDFLHKAFYANPGPTPEIESNVTVSPSHHVNASMDNRSNASPSGPVHVPSNDVDFSPSAPVEPTLSPSDHPTHALSDDVATLIKPTPALSLSTASSQPGISAPPKEPLVPSSTEASSSVTSMPVSPSTQTTSTTSPTGTATQMDVDGDDDAPDSTMALPTWLRNSKMPDYLRGVSKEKAWQELVTSLFMFEAVNTTTGNLPTTSRPDEVASWIKSKKKDLPPEVDVDPYGSSFMAWWIAIQPRWRLTDNATFVYDVPSDEDWHFLHKGGSAGLYVVVVALSWWIRVLPAEPLPLRAWSAVRDVRWVIDQICMKVSSNSKGTKRARNVITPEATQPSKAKRHRSD</sequence>
<dbReference type="AlphaFoldDB" id="A0A0C9WM20"/>
<evidence type="ECO:0000313" key="3">
    <source>
        <dbReference type="Proteomes" id="UP000054477"/>
    </source>
</evidence>
<organism evidence="2 3">
    <name type="scientific">Laccaria amethystina LaAM-08-1</name>
    <dbReference type="NCBI Taxonomy" id="1095629"/>
    <lineage>
        <taxon>Eukaryota</taxon>
        <taxon>Fungi</taxon>
        <taxon>Dikarya</taxon>
        <taxon>Basidiomycota</taxon>
        <taxon>Agaricomycotina</taxon>
        <taxon>Agaricomycetes</taxon>
        <taxon>Agaricomycetidae</taxon>
        <taxon>Agaricales</taxon>
        <taxon>Agaricineae</taxon>
        <taxon>Hydnangiaceae</taxon>
        <taxon>Laccaria</taxon>
    </lineage>
</organism>
<evidence type="ECO:0000256" key="1">
    <source>
        <dbReference type="SAM" id="MobiDB-lite"/>
    </source>
</evidence>
<reference evidence="3" key="2">
    <citation type="submission" date="2015-01" db="EMBL/GenBank/DDBJ databases">
        <title>Evolutionary Origins and Diversification of the Mycorrhizal Mutualists.</title>
        <authorList>
            <consortium name="DOE Joint Genome Institute"/>
            <consortium name="Mycorrhizal Genomics Consortium"/>
            <person name="Kohler A."/>
            <person name="Kuo A."/>
            <person name="Nagy L.G."/>
            <person name="Floudas D."/>
            <person name="Copeland A."/>
            <person name="Barry K.W."/>
            <person name="Cichocki N."/>
            <person name="Veneault-Fourrey C."/>
            <person name="LaButti K."/>
            <person name="Lindquist E.A."/>
            <person name="Lipzen A."/>
            <person name="Lundell T."/>
            <person name="Morin E."/>
            <person name="Murat C."/>
            <person name="Riley R."/>
            <person name="Ohm R."/>
            <person name="Sun H."/>
            <person name="Tunlid A."/>
            <person name="Henrissat B."/>
            <person name="Grigoriev I.V."/>
            <person name="Hibbett D.S."/>
            <person name="Martin F."/>
        </authorList>
    </citation>
    <scope>NUCLEOTIDE SEQUENCE [LARGE SCALE GENOMIC DNA]</scope>
    <source>
        <strain evidence="3">LaAM-08-1</strain>
    </source>
</reference>
<gene>
    <name evidence="2" type="ORF">K443DRAFT_135619</name>
</gene>
<dbReference type="EMBL" id="KN839109">
    <property type="protein sequence ID" value="KIJ90795.1"/>
    <property type="molecule type" value="Genomic_DNA"/>
</dbReference>